<dbReference type="InterPro" id="IPR002110">
    <property type="entry name" value="Ankyrin_rpt"/>
</dbReference>
<evidence type="ECO:0000256" key="1">
    <source>
        <dbReference type="PROSITE-ProRule" id="PRU00023"/>
    </source>
</evidence>
<protein>
    <submittedName>
        <fullName evidence="3">Uncharacterized protein</fullName>
    </submittedName>
</protein>
<dbReference type="GO" id="GO:2000781">
    <property type="term" value="P:positive regulation of double-strand break repair"/>
    <property type="evidence" value="ECO:0007669"/>
    <property type="project" value="InterPro"/>
</dbReference>
<dbReference type="AlphaFoldDB" id="A0A1B6I4D1"/>
<reference evidence="3" key="1">
    <citation type="submission" date="2015-11" db="EMBL/GenBank/DDBJ databases">
        <title>De novo transcriptome assembly of four potential Pierce s Disease insect vectors from Arizona vineyards.</title>
        <authorList>
            <person name="Tassone E.E."/>
        </authorList>
    </citation>
    <scope>NUCLEOTIDE SEQUENCE</scope>
</reference>
<dbReference type="PANTHER" id="PTHR46677">
    <property type="entry name" value="SMC5-SMC6 COMPLEX LOCALIZATION FACTOR PROTEIN 1"/>
    <property type="match status" value="1"/>
</dbReference>
<dbReference type="PROSITE" id="PS50297">
    <property type="entry name" value="ANK_REP_REGION"/>
    <property type="match status" value="1"/>
</dbReference>
<accession>A0A1B6I4D1</accession>
<dbReference type="GO" id="GO:0035861">
    <property type="term" value="C:site of double-strand break"/>
    <property type="evidence" value="ECO:0007669"/>
    <property type="project" value="TreeGrafter"/>
</dbReference>
<dbReference type="Pfam" id="PF12796">
    <property type="entry name" value="Ank_2"/>
    <property type="match status" value="1"/>
</dbReference>
<proteinExistence type="predicted"/>
<dbReference type="Gene3D" id="1.25.40.20">
    <property type="entry name" value="Ankyrin repeat-containing domain"/>
    <property type="match status" value="1"/>
</dbReference>
<feature type="region of interest" description="Disordered" evidence="2">
    <location>
        <begin position="1"/>
        <end position="33"/>
    </location>
</feature>
<keyword evidence="1" id="KW-0040">ANK repeat</keyword>
<dbReference type="SMART" id="SM00248">
    <property type="entry name" value="ANK"/>
    <property type="match status" value="2"/>
</dbReference>
<dbReference type="EMBL" id="GECU01025919">
    <property type="protein sequence ID" value="JAS81787.1"/>
    <property type="molecule type" value="Transcribed_RNA"/>
</dbReference>
<evidence type="ECO:0000313" key="3">
    <source>
        <dbReference type="EMBL" id="JAS81787.1"/>
    </source>
</evidence>
<organism evidence="3">
    <name type="scientific">Homalodisca liturata</name>
    <dbReference type="NCBI Taxonomy" id="320908"/>
    <lineage>
        <taxon>Eukaryota</taxon>
        <taxon>Metazoa</taxon>
        <taxon>Ecdysozoa</taxon>
        <taxon>Arthropoda</taxon>
        <taxon>Hexapoda</taxon>
        <taxon>Insecta</taxon>
        <taxon>Pterygota</taxon>
        <taxon>Neoptera</taxon>
        <taxon>Paraneoptera</taxon>
        <taxon>Hemiptera</taxon>
        <taxon>Auchenorrhyncha</taxon>
        <taxon>Membracoidea</taxon>
        <taxon>Cicadellidae</taxon>
        <taxon>Cicadellinae</taxon>
        <taxon>Proconiini</taxon>
        <taxon>Homalodisca</taxon>
    </lineage>
</organism>
<dbReference type="GO" id="GO:1990166">
    <property type="term" value="P:protein localization to site of double-strand break"/>
    <property type="evidence" value="ECO:0007669"/>
    <property type="project" value="TreeGrafter"/>
</dbReference>
<dbReference type="GO" id="GO:0005634">
    <property type="term" value="C:nucleus"/>
    <property type="evidence" value="ECO:0007669"/>
    <property type="project" value="TreeGrafter"/>
</dbReference>
<dbReference type="SUPFAM" id="SSF48403">
    <property type="entry name" value="Ankyrin repeat"/>
    <property type="match status" value="1"/>
</dbReference>
<dbReference type="InterPro" id="IPR036770">
    <property type="entry name" value="Ankyrin_rpt-contain_sf"/>
</dbReference>
<dbReference type="PROSITE" id="PS50088">
    <property type="entry name" value="ANK_REPEAT"/>
    <property type="match status" value="1"/>
</dbReference>
<dbReference type="PANTHER" id="PTHR46677:SF1">
    <property type="entry name" value="SMC5-SMC6 COMPLEX LOCALIZATION FACTOR PROTEIN 1"/>
    <property type="match status" value="1"/>
</dbReference>
<dbReference type="GO" id="GO:0006974">
    <property type="term" value="P:DNA damage response"/>
    <property type="evidence" value="ECO:0007669"/>
    <property type="project" value="TreeGrafter"/>
</dbReference>
<name>A0A1B6I4D1_9HEMI</name>
<feature type="repeat" description="ANK" evidence="1">
    <location>
        <begin position="702"/>
        <end position="726"/>
    </location>
</feature>
<feature type="compositionally biased region" description="Polar residues" evidence="2">
    <location>
        <begin position="20"/>
        <end position="32"/>
    </location>
</feature>
<feature type="region of interest" description="Disordered" evidence="2">
    <location>
        <begin position="62"/>
        <end position="87"/>
    </location>
</feature>
<sequence length="869" mass="99343">MKPALASNSSARKRKIKSPLRSQKNTLDSYFSTPKKIYSTPKATVLSSDKGCNKTLSYPKLSKQDKISSPRKNLKSTPIKNGVIKDKPTLNTIGHNITSDNNAENDENIDDLYVSQDLKKEIGSSFVEGTNVDVNLITSNVKTPKPEKYIGNKTPIRKVRSKHDLECNQSEIASTYKIRVSAGKFKEIIYNFYIDDYSKNYKKLNSKITPDCCNPATCDKRHKDTDPMEIGTIKNATFFNILDNPLSNWLYDYVSNAAFSVLRPDQYFREDVLRILFDYILNGTSENHMRAIKHILSSHFQLHPPCTDKMRQFYLHLLDQAYNCLCRFETELTSDGVLSYVMKKLKMEVLQDIGGFTDEKQSESDDSQSSQPITFELLEERHNNFQPLLDDEYKEVMDNIGDIMESSFRGSKMHLQKNTIIKRLTEALELIIDLLESDFLICVSKLKRYIADENESSKVQVPLIQSFMNSDFISSVFEMYAKTTNTALWRQLTRLIGLMAEQVHLFKLPVERLWEYPKIHEDCSAFATSFCSAVEKRDWDSSVQLQRLRAIQPPWLRYKVAMSWVNFQLNIRILDSDLTALVEIIHMHVKSPVKLEKPVRKVKCDKRVITRKSLVDIKKVTKKNQYGETKLHILCQRRNSSIAEIQSALAMPETDVNAKDNNGYTPLHKAVIYASVLKTKLLLQHQILLGKSAVDIGAQNKAGSTPLHEAVRVKSLELCKLLVDHGGVSLLRKTNNSGETPLECAKDPANEVPDILQYFKGVMRKQEQLNLSPDSELNIGDHVIRMLMIACDAFFLDYHTWELYCVLKSEGNNVNASHEKFIIISKATLIKFSEAQTQLRKLRRILGQLAENPKNSALVKLWSSKLQNR</sequence>
<gene>
    <name evidence="3" type="ORF">g.33234</name>
</gene>
<feature type="compositionally biased region" description="Polar residues" evidence="2">
    <location>
        <begin position="1"/>
        <end position="10"/>
    </location>
</feature>
<evidence type="ECO:0000256" key="2">
    <source>
        <dbReference type="SAM" id="MobiDB-lite"/>
    </source>
</evidence>
<dbReference type="InterPro" id="IPR042479">
    <property type="entry name" value="Slf1"/>
</dbReference>